<proteinExistence type="predicted"/>
<evidence type="ECO:0000313" key="2">
    <source>
        <dbReference type="Proteomes" id="UP000247150"/>
    </source>
</evidence>
<evidence type="ECO:0000313" key="1">
    <source>
        <dbReference type="EMBL" id="PWW32559.1"/>
    </source>
</evidence>
<sequence>MVGYCDNNASFLAIAMSQLALLEALRGKQDANYEDSLISSLKNTLNLMQQDGNSNRQAILDAINSLRKED</sequence>
<gene>
    <name evidence="1" type="ORF">DFO73_101824</name>
</gene>
<dbReference type="AlphaFoldDB" id="A0A2V3A6N5"/>
<comment type="caution">
    <text evidence="1">The sequence shown here is derived from an EMBL/GenBank/DDBJ whole genome shotgun (WGS) entry which is preliminary data.</text>
</comment>
<dbReference type="Proteomes" id="UP000247150">
    <property type="component" value="Unassembled WGS sequence"/>
</dbReference>
<organism evidence="1 2">
    <name type="scientific">Cytobacillus oceanisediminis</name>
    <dbReference type="NCBI Taxonomy" id="665099"/>
    <lineage>
        <taxon>Bacteria</taxon>
        <taxon>Bacillati</taxon>
        <taxon>Bacillota</taxon>
        <taxon>Bacilli</taxon>
        <taxon>Bacillales</taxon>
        <taxon>Bacillaceae</taxon>
        <taxon>Cytobacillus</taxon>
    </lineage>
</organism>
<protein>
    <submittedName>
        <fullName evidence="1">Uncharacterized protein</fullName>
    </submittedName>
</protein>
<reference evidence="1 2" key="1">
    <citation type="submission" date="2018-05" db="EMBL/GenBank/DDBJ databases">
        <title>Freshwater and sediment microbial communities from various areas in North America, analyzing microbe dynamics in response to fracking.</title>
        <authorList>
            <person name="Lamendella R."/>
        </authorList>
    </citation>
    <scope>NUCLEOTIDE SEQUENCE [LARGE SCALE GENOMIC DNA]</scope>
    <source>
        <strain evidence="1 2">15_TX</strain>
    </source>
</reference>
<accession>A0A2V3A6N5</accession>
<name>A0A2V3A6N5_9BACI</name>
<dbReference type="RefSeq" id="WP_181395908.1">
    <property type="nucleotide sequence ID" value="NZ_QGTW01000001.1"/>
</dbReference>
<dbReference type="EMBL" id="QGTW01000001">
    <property type="protein sequence ID" value="PWW32559.1"/>
    <property type="molecule type" value="Genomic_DNA"/>
</dbReference>